<name>A0A1L7WE76_9HELO</name>
<proteinExistence type="predicted"/>
<dbReference type="EMBL" id="FJOG01000001">
    <property type="protein sequence ID" value="CZR51095.1"/>
    <property type="molecule type" value="Genomic_DNA"/>
</dbReference>
<gene>
    <name evidence="1" type="ORF">PAC_00970</name>
</gene>
<keyword evidence="2" id="KW-1185">Reference proteome</keyword>
<protein>
    <recommendedName>
        <fullName evidence="3">BTB domain-containing protein</fullName>
    </recommendedName>
</protein>
<dbReference type="Gene3D" id="3.30.710.10">
    <property type="entry name" value="Potassium Channel Kv1.1, Chain A"/>
    <property type="match status" value="1"/>
</dbReference>
<dbReference type="InterPro" id="IPR011333">
    <property type="entry name" value="SKP1/BTB/POZ_sf"/>
</dbReference>
<reference evidence="1 2" key="1">
    <citation type="submission" date="2016-03" db="EMBL/GenBank/DDBJ databases">
        <authorList>
            <person name="Ploux O."/>
        </authorList>
    </citation>
    <scope>NUCLEOTIDE SEQUENCE [LARGE SCALE GENOMIC DNA]</scope>
    <source>
        <strain evidence="1 2">UAMH 11012</strain>
    </source>
</reference>
<dbReference type="Proteomes" id="UP000184330">
    <property type="component" value="Unassembled WGS sequence"/>
</dbReference>
<accession>A0A1L7WE76</accession>
<dbReference type="CDD" id="cd18186">
    <property type="entry name" value="BTB_POZ_ZBTB_KLHL-like"/>
    <property type="match status" value="1"/>
</dbReference>
<evidence type="ECO:0008006" key="3">
    <source>
        <dbReference type="Google" id="ProtNLM"/>
    </source>
</evidence>
<dbReference type="AlphaFoldDB" id="A0A1L7WE76"/>
<dbReference type="OrthoDB" id="6359816at2759"/>
<evidence type="ECO:0000313" key="2">
    <source>
        <dbReference type="Proteomes" id="UP000184330"/>
    </source>
</evidence>
<organism evidence="1 2">
    <name type="scientific">Phialocephala subalpina</name>
    <dbReference type="NCBI Taxonomy" id="576137"/>
    <lineage>
        <taxon>Eukaryota</taxon>
        <taxon>Fungi</taxon>
        <taxon>Dikarya</taxon>
        <taxon>Ascomycota</taxon>
        <taxon>Pezizomycotina</taxon>
        <taxon>Leotiomycetes</taxon>
        <taxon>Helotiales</taxon>
        <taxon>Mollisiaceae</taxon>
        <taxon>Phialocephala</taxon>
        <taxon>Phialocephala fortinii species complex</taxon>
    </lineage>
</organism>
<sequence>MSQKILSSTAETLDSDIVTLLVGFDKHLVSVHRQPLSDRCEYFSKAFDRRFQEATIGMMELGEDDPVACRQFLEKVLCLALFLAHKYCIGGLENEIMDRFRDYQFKLKIIPNMKDIDYVYKKIGNTGKLRQYGVAALASKLNQGMTDQVLEIYVTLFQKLEKDFSLDMLSLNHPFGSRIYTGRDPRELDGVVLVDNGWGGPRTRNAHGNCFFHIHISDEETDCCARHGSWGGWGPPPDMMLLVPADGELQVAIECNL</sequence>
<evidence type="ECO:0000313" key="1">
    <source>
        <dbReference type="EMBL" id="CZR51095.1"/>
    </source>
</evidence>
<dbReference type="SUPFAM" id="SSF54695">
    <property type="entry name" value="POZ domain"/>
    <property type="match status" value="1"/>
</dbReference>